<evidence type="ECO:0000313" key="3">
    <source>
        <dbReference type="EMBL" id="BBZ27645.1"/>
    </source>
</evidence>
<evidence type="ECO:0000259" key="2">
    <source>
        <dbReference type="SMART" id="SM00834"/>
    </source>
</evidence>
<evidence type="ECO:0000313" key="4">
    <source>
        <dbReference type="Proteomes" id="UP000466517"/>
    </source>
</evidence>
<sequence>MPTYGYECRPCGAFDEMRPMADATATAACPQCGGVARRIFGSPGLRTLNPDVRRALDASAKSAEQPAVVSSVPGRSRRPTPVTRDPRHARLPRP</sequence>
<proteinExistence type="predicted"/>
<feature type="domain" description="Putative regulatory protein FmdB zinc ribbon" evidence="2">
    <location>
        <begin position="1"/>
        <end position="41"/>
    </location>
</feature>
<dbReference type="AlphaFoldDB" id="A0A7I7XEN6"/>
<protein>
    <recommendedName>
        <fullName evidence="2">Putative regulatory protein FmdB zinc ribbon domain-containing protein</fullName>
    </recommendedName>
</protein>
<gene>
    <name evidence="3" type="ORF">MMAD_19400</name>
</gene>
<reference evidence="3 4" key="1">
    <citation type="journal article" date="2019" name="Emerg. Microbes Infect.">
        <title>Comprehensive subspecies identification of 175 nontuberculous mycobacteria species based on 7547 genomic profiles.</title>
        <authorList>
            <person name="Matsumoto Y."/>
            <person name="Kinjo T."/>
            <person name="Motooka D."/>
            <person name="Nabeya D."/>
            <person name="Jung N."/>
            <person name="Uechi K."/>
            <person name="Horii T."/>
            <person name="Iida T."/>
            <person name="Fujita J."/>
            <person name="Nakamura S."/>
        </authorList>
    </citation>
    <scope>NUCLEOTIDE SEQUENCE [LARGE SCALE GENOMIC DNA]</scope>
    <source>
        <strain evidence="3 4">JCM 13574</strain>
    </source>
</reference>
<dbReference type="SMART" id="SM00834">
    <property type="entry name" value="CxxC_CXXC_SSSS"/>
    <property type="match status" value="1"/>
</dbReference>
<evidence type="ECO:0000256" key="1">
    <source>
        <dbReference type="SAM" id="MobiDB-lite"/>
    </source>
</evidence>
<dbReference type="EMBL" id="AP022610">
    <property type="protein sequence ID" value="BBZ27645.1"/>
    <property type="molecule type" value="Genomic_DNA"/>
</dbReference>
<feature type="region of interest" description="Disordered" evidence="1">
    <location>
        <begin position="57"/>
        <end position="94"/>
    </location>
</feature>
<dbReference type="Pfam" id="PF09723">
    <property type="entry name" value="Zn_ribbon_8"/>
    <property type="match status" value="1"/>
</dbReference>
<dbReference type="InterPro" id="IPR013429">
    <property type="entry name" value="Regulatory_FmdB_Zinc_ribbon"/>
</dbReference>
<keyword evidence="4" id="KW-1185">Reference proteome</keyword>
<organism evidence="3 4">
    <name type="scientific">Mycolicibacterium madagascariense</name>
    <dbReference type="NCBI Taxonomy" id="212765"/>
    <lineage>
        <taxon>Bacteria</taxon>
        <taxon>Bacillati</taxon>
        <taxon>Actinomycetota</taxon>
        <taxon>Actinomycetes</taxon>
        <taxon>Mycobacteriales</taxon>
        <taxon>Mycobacteriaceae</taxon>
        <taxon>Mycolicibacterium</taxon>
    </lineage>
</organism>
<dbReference type="RefSeq" id="WP_163735800.1">
    <property type="nucleotide sequence ID" value="NZ_AP022610.1"/>
</dbReference>
<accession>A0A7I7XEN6</accession>
<dbReference type="Proteomes" id="UP000466517">
    <property type="component" value="Chromosome"/>
</dbReference>
<name>A0A7I7XEN6_9MYCO</name>
<dbReference type="KEGG" id="mmag:MMAD_19400"/>
<dbReference type="NCBIfam" id="TIGR02605">
    <property type="entry name" value="CxxC_CxxC_SSSS"/>
    <property type="match status" value="1"/>
</dbReference>